<feature type="transmembrane region" description="Helical" evidence="1">
    <location>
        <begin position="104"/>
        <end position="124"/>
    </location>
</feature>
<sequence length="132" mass="14500">MRRIQAVAGGLFLVLFLVTGFYMKQVFPEAYAGDEGQRMMFRASHIYLLLGSLINLMAVCISPSSDPGLQKFQHMGALLQVTALPLLLVAFVTEPAAYDIDRSWTMAAMIALLLGSVLQGIAALPQWLRRKG</sequence>
<protein>
    <recommendedName>
        <fullName evidence="4">Transmembrane protein</fullName>
    </recommendedName>
</protein>
<reference evidence="2 3" key="1">
    <citation type="submission" date="2021-10" db="EMBL/GenBank/DDBJ databases">
        <title>Draft genome of Aestuariibacter halophilus JC2043.</title>
        <authorList>
            <person name="Emsley S.A."/>
            <person name="Pfannmuller K.M."/>
            <person name="Ushijima B."/>
            <person name="Saw J.H."/>
            <person name="Videau P."/>
        </authorList>
    </citation>
    <scope>NUCLEOTIDE SEQUENCE [LARGE SCALE GENOMIC DNA]</scope>
    <source>
        <strain evidence="2 3">JC2043</strain>
    </source>
</reference>
<organism evidence="2 3">
    <name type="scientific">Fluctibacter halophilus</name>
    <dbReference type="NCBI Taxonomy" id="226011"/>
    <lineage>
        <taxon>Bacteria</taxon>
        <taxon>Pseudomonadati</taxon>
        <taxon>Pseudomonadota</taxon>
        <taxon>Gammaproteobacteria</taxon>
        <taxon>Alteromonadales</taxon>
        <taxon>Alteromonadaceae</taxon>
        <taxon>Fluctibacter</taxon>
    </lineage>
</organism>
<evidence type="ECO:0000256" key="1">
    <source>
        <dbReference type="SAM" id="Phobius"/>
    </source>
</evidence>
<feature type="transmembrane region" description="Helical" evidence="1">
    <location>
        <begin position="44"/>
        <end position="63"/>
    </location>
</feature>
<dbReference type="EMBL" id="JAJEWP010000001">
    <property type="protein sequence ID" value="MCC2616216.1"/>
    <property type="molecule type" value="Genomic_DNA"/>
</dbReference>
<keyword evidence="1" id="KW-0472">Membrane</keyword>
<comment type="caution">
    <text evidence="2">The sequence shown here is derived from an EMBL/GenBank/DDBJ whole genome shotgun (WGS) entry which is preliminary data.</text>
</comment>
<evidence type="ECO:0000313" key="3">
    <source>
        <dbReference type="Proteomes" id="UP001520878"/>
    </source>
</evidence>
<evidence type="ECO:0008006" key="4">
    <source>
        <dbReference type="Google" id="ProtNLM"/>
    </source>
</evidence>
<dbReference type="RefSeq" id="WP_229159037.1">
    <property type="nucleotide sequence ID" value="NZ_JAJEWP010000001.1"/>
</dbReference>
<dbReference type="Proteomes" id="UP001520878">
    <property type="component" value="Unassembled WGS sequence"/>
</dbReference>
<accession>A0ABS8GAG2</accession>
<gene>
    <name evidence="2" type="ORF">LJ739_08190</name>
</gene>
<keyword evidence="3" id="KW-1185">Reference proteome</keyword>
<name>A0ABS8GAG2_9ALTE</name>
<feature type="transmembrane region" description="Helical" evidence="1">
    <location>
        <begin position="75"/>
        <end position="92"/>
    </location>
</feature>
<proteinExistence type="predicted"/>
<keyword evidence="1" id="KW-1133">Transmembrane helix</keyword>
<evidence type="ECO:0000313" key="2">
    <source>
        <dbReference type="EMBL" id="MCC2616216.1"/>
    </source>
</evidence>
<keyword evidence="1" id="KW-0812">Transmembrane</keyword>